<keyword evidence="10 12" id="KW-0620">Polyamine biosynthesis</keyword>
<dbReference type="Pfam" id="PF17944">
    <property type="entry name" value="Arg_decarbox_C"/>
    <property type="match status" value="1"/>
</dbReference>
<keyword evidence="11 12" id="KW-0456">Lyase</keyword>
<proteinExistence type="inferred from homology"/>
<feature type="domain" description="Arginine decarboxylase helical bundle" evidence="16">
    <location>
        <begin position="373"/>
        <end position="455"/>
    </location>
</feature>
<keyword evidence="9 12" id="KW-0745">Spermidine biosynthesis</keyword>
<comment type="cofactor">
    <cofactor evidence="1 12 13">
        <name>pyridoxal 5'-phosphate</name>
        <dbReference type="ChEBI" id="CHEBI:597326"/>
    </cofactor>
</comment>
<evidence type="ECO:0000256" key="8">
    <source>
        <dbReference type="ARBA" id="ARBA00022898"/>
    </source>
</evidence>
<evidence type="ECO:0000259" key="17">
    <source>
        <dbReference type="Pfam" id="PF17944"/>
    </source>
</evidence>
<comment type="similarity">
    <text evidence="4 12">Belongs to the Orn/Lys/Arg decarboxylase class-II family. SpeA subfamily.</text>
</comment>
<evidence type="ECO:0000256" key="3">
    <source>
        <dbReference type="ARBA" id="ARBA00002257"/>
    </source>
</evidence>
<dbReference type="Pfam" id="PF02784">
    <property type="entry name" value="Orn_Arg_deC_N"/>
    <property type="match status" value="1"/>
</dbReference>
<dbReference type="InterPro" id="IPR040634">
    <property type="entry name" value="Arg_decarb_HB"/>
</dbReference>
<evidence type="ECO:0000256" key="6">
    <source>
        <dbReference type="ARBA" id="ARBA00022793"/>
    </source>
</evidence>
<evidence type="ECO:0000259" key="16">
    <source>
        <dbReference type="Pfam" id="PF17810"/>
    </source>
</evidence>
<evidence type="ECO:0000259" key="15">
    <source>
        <dbReference type="Pfam" id="PF02784"/>
    </source>
</evidence>
<dbReference type="PANTHER" id="PTHR43295:SF9">
    <property type="entry name" value="BIOSYNTHETIC ARGININE DECARBOXYLASE"/>
    <property type="match status" value="1"/>
</dbReference>
<name>A0A6M2BRF5_9GAMM</name>
<dbReference type="InterPro" id="IPR029066">
    <property type="entry name" value="PLP-binding_barrel"/>
</dbReference>
<feature type="domain" description="Arginine decarboxylase C-terminal helical" evidence="17">
    <location>
        <begin position="584"/>
        <end position="632"/>
    </location>
</feature>
<comment type="function">
    <text evidence="3 12">Catalyzes the biosynthesis of agmatine from arginine.</text>
</comment>
<evidence type="ECO:0000256" key="11">
    <source>
        <dbReference type="ARBA" id="ARBA00023239"/>
    </source>
</evidence>
<comment type="catalytic activity">
    <reaction evidence="12">
        <text>L-arginine + H(+) = agmatine + CO2</text>
        <dbReference type="Rhea" id="RHEA:17641"/>
        <dbReference type="ChEBI" id="CHEBI:15378"/>
        <dbReference type="ChEBI" id="CHEBI:16526"/>
        <dbReference type="ChEBI" id="CHEBI:32682"/>
        <dbReference type="ChEBI" id="CHEBI:58145"/>
        <dbReference type="EC" id="4.1.1.19"/>
    </reaction>
</comment>
<dbReference type="GO" id="GO:0046872">
    <property type="term" value="F:metal ion binding"/>
    <property type="evidence" value="ECO:0007669"/>
    <property type="project" value="UniProtKB-KW"/>
</dbReference>
<dbReference type="EMBL" id="JAAMOW010000004">
    <property type="protein sequence ID" value="NGY04924.1"/>
    <property type="molecule type" value="Genomic_DNA"/>
</dbReference>
<evidence type="ECO:0000313" key="19">
    <source>
        <dbReference type="Proteomes" id="UP000472676"/>
    </source>
</evidence>
<dbReference type="InterPro" id="IPR022644">
    <property type="entry name" value="De-COase2_N"/>
</dbReference>
<dbReference type="Gene3D" id="1.10.287.3440">
    <property type="match status" value="1"/>
</dbReference>
<evidence type="ECO:0000313" key="18">
    <source>
        <dbReference type="EMBL" id="NGY04924.1"/>
    </source>
</evidence>
<keyword evidence="19" id="KW-1185">Reference proteome</keyword>
<dbReference type="PANTHER" id="PTHR43295">
    <property type="entry name" value="ARGININE DECARBOXYLASE"/>
    <property type="match status" value="1"/>
</dbReference>
<organism evidence="18 19">
    <name type="scientific">Solimonas terrae</name>
    <dbReference type="NCBI Taxonomy" id="1396819"/>
    <lineage>
        <taxon>Bacteria</taxon>
        <taxon>Pseudomonadati</taxon>
        <taxon>Pseudomonadota</taxon>
        <taxon>Gammaproteobacteria</taxon>
        <taxon>Nevskiales</taxon>
        <taxon>Nevskiaceae</taxon>
        <taxon>Solimonas</taxon>
    </lineage>
</organism>
<dbReference type="PROSITE" id="PS00878">
    <property type="entry name" value="ODR_DC_2_1"/>
    <property type="match status" value="1"/>
</dbReference>
<feature type="modified residue" description="N6-(pyridoxal phosphate)lysine" evidence="12 13">
    <location>
        <position position="108"/>
    </location>
</feature>
<comment type="caution">
    <text evidence="18">The sequence shown here is derived from an EMBL/GenBank/DDBJ whole genome shotgun (WGS) entry which is preliminary data.</text>
</comment>
<dbReference type="GO" id="GO:0008295">
    <property type="term" value="P:spermidine biosynthetic process"/>
    <property type="evidence" value="ECO:0007669"/>
    <property type="project" value="UniProtKB-UniRule"/>
</dbReference>
<evidence type="ECO:0000256" key="5">
    <source>
        <dbReference type="ARBA" id="ARBA00022723"/>
    </source>
</evidence>
<evidence type="ECO:0000256" key="4">
    <source>
        <dbReference type="ARBA" id="ARBA00008357"/>
    </source>
</evidence>
<dbReference type="FunFam" id="3.20.20.10:FF:000001">
    <property type="entry name" value="Biosynthetic arginine decarboxylase"/>
    <property type="match status" value="1"/>
</dbReference>
<dbReference type="Proteomes" id="UP000472676">
    <property type="component" value="Unassembled WGS sequence"/>
</dbReference>
<evidence type="ECO:0000256" key="7">
    <source>
        <dbReference type="ARBA" id="ARBA00022842"/>
    </source>
</evidence>
<dbReference type="AlphaFoldDB" id="A0A6M2BRF5"/>
<accession>A0A6M2BRF5</accession>
<gene>
    <name evidence="12 18" type="primary">speA</name>
    <name evidence="18" type="ORF">G7Y85_09110</name>
</gene>
<keyword evidence="5 12" id="KW-0479">Metal-binding</keyword>
<dbReference type="SUPFAM" id="SSF51419">
    <property type="entry name" value="PLP-binding barrel"/>
    <property type="match status" value="1"/>
</dbReference>
<dbReference type="InterPro" id="IPR002985">
    <property type="entry name" value="Arg_decrbxlase"/>
</dbReference>
<feature type="active site" description="Proton donor" evidence="14">
    <location>
        <position position="505"/>
    </location>
</feature>
<dbReference type="InterPro" id="IPR009006">
    <property type="entry name" value="Ala_racemase/Decarboxylase_C"/>
</dbReference>
<dbReference type="CDD" id="cd06830">
    <property type="entry name" value="PLPDE_III_ADC"/>
    <property type="match status" value="1"/>
</dbReference>
<dbReference type="GO" id="GO:0033388">
    <property type="term" value="P:putrescine biosynthetic process from arginine"/>
    <property type="evidence" value="ECO:0007669"/>
    <property type="project" value="TreeGrafter"/>
</dbReference>
<dbReference type="SUPFAM" id="SSF50621">
    <property type="entry name" value="Alanine racemase C-terminal domain-like"/>
    <property type="match status" value="1"/>
</dbReference>
<sequence>MNDDTVAAKAWDFAQARELYNVPQWGEGYFDVGADGHVRVLPFREKSEVAIDLYELARRLPAEGLQLPVLVRFVNILHDRVDQLTGAFAAVIDELGYQGRYTAVYPIKVNQQGDVVEEIIRHGGERVGIEAGSKPELAAVLGLARPGSVIVCNGYKDRAYIRRALIGSKLGHQVYIVVEKLSELPLVIEEAGNLDVAPLIGLRVRLSANFTSTQQNTGGEKAKFGLTSPQILEALEMLRAAGRLDAVQMIHFHLGSQVANVQDVARGLREAARFYVELRRLGAPINVVDVGGGLGVDYEGTRSRSFCSMNYSLREYARNILRTLQEVCLAEDLPQPNVISESGRALTAHHAVLIADVVDRDEVPSQTIEVPTADAPSVLQDLHALFREIDVQGPIESLHDAAQFFSDAQAQYAMGLLDLPQRAYAERAYYALAHAVLPRLDLGIRAQRDAHDELREKLSAKYFCNFSVFQSVPDAWAIDQVFPIMPIHRLDECPDVRARLCDLTCDSDGRLDQYVDREGLMPTLALHQLKSDEPYLIGFFMVGAYQEILGDMHNLFGDTNAVNVVLDGQGGWQLAGAEAGDRTDELLRYVHLEPEKLAASYRQKLDALGLGAAQRDALYKELEAGLSGYTYLS</sequence>
<evidence type="ECO:0000256" key="13">
    <source>
        <dbReference type="PIRSR" id="PIRSR001336-50"/>
    </source>
</evidence>
<dbReference type="Gene3D" id="2.40.37.10">
    <property type="entry name" value="Lyase, Ornithine Decarboxylase, Chain A, domain 1"/>
    <property type="match status" value="1"/>
</dbReference>
<keyword evidence="8 12" id="KW-0663">Pyridoxal phosphate</keyword>
<feature type="domain" description="Orn/DAP/Arg decarboxylase 2 N-terminal" evidence="15">
    <location>
        <begin position="91"/>
        <end position="348"/>
    </location>
</feature>
<keyword evidence="7 12" id="KW-0460">Magnesium</keyword>
<reference evidence="18 19" key="1">
    <citation type="journal article" date="2014" name="Int. J. Syst. Evol. Microbiol.">
        <title>Solimonas terrae sp. nov., isolated from soil.</title>
        <authorList>
            <person name="Kim S.J."/>
            <person name="Moon J.Y."/>
            <person name="Weon H.Y."/>
            <person name="Ahn J.H."/>
            <person name="Chen W.M."/>
            <person name="Kwon S.W."/>
        </authorList>
    </citation>
    <scope>NUCLEOTIDE SEQUENCE [LARGE SCALE GENOMIC DNA]</scope>
    <source>
        <strain evidence="18 19">KIS83-12</strain>
    </source>
</reference>
<dbReference type="InterPro" id="IPR022657">
    <property type="entry name" value="De-COase2_CS"/>
</dbReference>
<keyword evidence="6 12" id="KW-0210">Decarboxylase</keyword>
<evidence type="ECO:0000256" key="1">
    <source>
        <dbReference type="ARBA" id="ARBA00001933"/>
    </source>
</evidence>
<evidence type="ECO:0000256" key="10">
    <source>
        <dbReference type="ARBA" id="ARBA00023115"/>
    </source>
</evidence>
<dbReference type="Gene3D" id="3.20.20.10">
    <property type="entry name" value="Alanine racemase"/>
    <property type="match status" value="1"/>
</dbReference>
<dbReference type="PRINTS" id="PR01179">
    <property type="entry name" value="ODADCRBXLASE"/>
</dbReference>
<dbReference type="InterPro" id="IPR022653">
    <property type="entry name" value="De-COase2_pyr-phos_BS"/>
</dbReference>
<comment type="pathway">
    <text evidence="12">Amine and polyamine biosynthesis; agmatine biosynthesis; agmatine from L-arginine: step 1/1.</text>
</comment>
<dbReference type="GO" id="GO:0008792">
    <property type="term" value="F:arginine decarboxylase activity"/>
    <property type="evidence" value="ECO:0007669"/>
    <property type="project" value="UniProtKB-UniRule"/>
</dbReference>
<dbReference type="RefSeq" id="WP_166255258.1">
    <property type="nucleotide sequence ID" value="NZ_JAAMOW010000004.1"/>
</dbReference>
<dbReference type="PRINTS" id="PR01180">
    <property type="entry name" value="ARGDCRBXLASE"/>
</dbReference>
<evidence type="ECO:0000256" key="14">
    <source>
        <dbReference type="PIRSR" id="PIRSR600183-50"/>
    </source>
</evidence>
<dbReference type="NCBIfam" id="TIGR01273">
    <property type="entry name" value="speA"/>
    <property type="match status" value="1"/>
</dbReference>
<dbReference type="Pfam" id="PF17810">
    <property type="entry name" value="Arg_decarb_HB"/>
    <property type="match status" value="1"/>
</dbReference>
<dbReference type="UniPathway" id="UPA00186">
    <property type="reaction ID" value="UER00284"/>
</dbReference>
<dbReference type="EC" id="4.1.1.19" evidence="12"/>
<dbReference type="InterPro" id="IPR000183">
    <property type="entry name" value="Orn/DAP/Arg_de-COase"/>
</dbReference>
<feature type="binding site" evidence="12">
    <location>
        <begin position="288"/>
        <end position="298"/>
    </location>
    <ligand>
        <name>substrate</name>
    </ligand>
</feature>
<comment type="cofactor">
    <cofactor evidence="2 12">
        <name>Mg(2+)</name>
        <dbReference type="ChEBI" id="CHEBI:18420"/>
    </cofactor>
</comment>
<evidence type="ECO:0000256" key="9">
    <source>
        <dbReference type="ARBA" id="ARBA00023066"/>
    </source>
</evidence>
<dbReference type="Gene3D" id="1.20.58.930">
    <property type="match status" value="1"/>
</dbReference>
<dbReference type="PROSITE" id="PS00879">
    <property type="entry name" value="ODR_DC_2_2"/>
    <property type="match status" value="1"/>
</dbReference>
<dbReference type="NCBIfam" id="NF003763">
    <property type="entry name" value="PRK05354.1"/>
    <property type="match status" value="1"/>
</dbReference>
<evidence type="ECO:0000256" key="2">
    <source>
        <dbReference type="ARBA" id="ARBA00001946"/>
    </source>
</evidence>
<dbReference type="InterPro" id="IPR041128">
    <property type="entry name" value="Arg_decarbox_C"/>
</dbReference>
<dbReference type="PIRSF" id="PIRSF001336">
    <property type="entry name" value="Arg_decrbxlase"/>
    <property type="match status" value="1"/>
</dbReference>
<protein>
    <recommendedName>
        <fullName evidence="12">Biosynthetic arginine decarboxylase</fullName>
        <shortName evidence="12">ADC</shortName>
        <ecNumber evidence="12">4.1.1.19</ecNumber>
    </recommendedName>
</protein>
<dbReference type="GO" id="GO:0006527">
    <property type="term" value="P:L-arginine catabolic process"/>
    <property type="evidence" value="ECO:0007669"/>
    <property type="project" value="InterPro"/>
</dbReference>
<evidence type="ECO:0000256" key="12">
    <source>
        <dbReference type="HAMAP-Rule" id="MF_01417"/>
    </source>
</evidence>
<dbReference type="HAMAP" id="MF_01417">
    <property type="entry name" value="SpeA"/>
    <property type="match status" value="1"/>
</dbReference>